<dbReference type="PANTHER" id="PTHR24361:SF433">
    <property type="entry name" value="PROTEIN KINASE DOMAIN-CONTAINING PROTEIN"/>
    <property type="match status" value="1"/>
</dbReference>
<feature type="domain" description="Protein kinase" evidence="13">
    <location>
        <begin position="18"/>
        <end position="271"/>
    </location>
</feature>
<keyword evidence="6" id="KW-0418">Kinase</keyword>
<feature type="region of interest" description="Disordered" evidence="12">
    <location>
        <begin position="656"/>
        <end position="807"/>
    </location>
</feature>
<dbReference type="FunFam" id="3.30.200.20:FF:000042">
    <property type="entry name" value="Aurora kinase A"/>
    <property type="match status" value="1"/>
</dbReference>
<accession>A0A8H5C6R8</accession>
<keyword evidence="5 11" id="KW-0547">Nucleotide-binding</keyword>
<evidence type="ECO:0000256" key="11">
    <source>
        <dbReference type="PROSITE-ProRule" id="PRU10141"/>
    </source>
</evidence>
<evidence type="ECO:0000256" key="6">
    <source>
        <dbReference type="ARBA" id="ARBA00022777"/>
    </source>
</evidence>
<evidence type="ECO:0000256" key="1">
    <source>
        <dbReference type="ARBA" id="ARBA00012513"/>
    </source>
</evidence>
<dbReference type="Proteomes" id="UP000559256">
    <property type="component" value="Unassembled WGS sequence"/>
</dbReference>
<keyword evidence="7 11" id="KW-0067">ATP-binding</keyword>
<feature type="compositionally biased region" description="Basic and acidic residues" evidence="12">
    <location>
        <begin position="383"/>
        <end position="394"/>
    </location>
</feature>
<dbReference type="InterPro" id="IPR011989">
    <property type="entry name" value="ARM-like"/>
</dbReference>
<dbReference type="InterPro" id="IPR017441">
    <property type="entry name" value="Protein_kinase_ATP_BS"/>
</dbReference>
<dbReference type="GO" id="GO:0004674">
    <property type="term" value="F:protein serine/threonine kinase activity"/>
    <property type="evidence" value="ECO:0007669"/>
    <property type="project" value="UniProtKB-KW"/>
</dbReference>
<dbReference type="GO" id="GO:0005737">
    <property type="term" value="C:cytoplasm"/>
    <property type="evidence" value="ECO:0007669"/>
    <property type="project" value="TreeGrafter"/>
</dbReference>
<dbReference type="FunFam" id="1.25.10.10:FF:000583">
    <property type="entry name" value="MAP3K epsilon protein kinase 1"/>
    <property type="match status" value="1"/>
</dbReference>
<dbReference type="SUPFAM" id="SSF56112">
    <property type="entry name" value="Protein kinase-like (PK-like)"/>
    <property type="match status" value="1"/>
</dbReference>
<keyword evidence="3" id="KW-0808">Transferase</keyword>
<evidence type="ECO:0000256" key="2">
    <source>
        <dbReference type="ARBA" id="ARBA00022527"/>
    </source>
</evidence>
<feature type="compositionally biased region" description="Polar residues" evidence="12">
    <location>
        <begin position="699"/>
        <end position="708"/>
    </location>
</feature>
<keyword evidence="4" id="KW-0479">Metal-binding</keyword>
<dbReference type="GO" id="GO:0046872">
    <property type="term" value="F:metal ion binding"/>
    <property type="evidence" value="ECO:0007669"/>
    <property type="project" value="UniProtKB-KW"/>
</dbReference>
<dbReference type="SMART" id="SM00220">
    <property type="entry name" value="S_TKc"/>
    <property type="match status" value="1"/>
</dbReference>
<dbReference type="GO" id="GO:0005524">
    <property type="term" value="F:ATP binding"/>
    <property type="evidence" value="ECO:0007669"/>
    <property type="project" value="UniProtKB-UniRule"/>
</dbReference>
<dbReference type="SUPFAM" id="SSF48371">
    <property type="entry name" value="ARM repeat"/>
    <property type="match status" value="1"/>
</dbReference>
<dbReference type="PROSITE" id="PS00107">
    <property type="entry name" value="PROTEIN_KINASE_ATP"/>
    <property type="match status" value="1"/>
</dbReference>
<evidence type="ECO:0000256" key="9">
    <source>
        <dbReference type="ARBA" id="ARBA00047899"/>
    </source>
</evidence>
<sequence length="1526" mass="163318">MTTPSKPASKNSKSLHDYQLGDSLGKGAFGQVYRALNWATGETVAVKEITLSNIPKSELGEIMSEIDLLKNLNHPNIVKYKGFVKTREFLYIILEFCENGSLHGILKRFGKFPETLVAVYISQVLQGLVYLHDQGVIHRDIKGANILTNKDGTVKLADFGVASSTSTQTGISNNDVVGSPYWMAPEVIEQTGATPASDIWSVGCLVIELLEGYPPYHNLDPMPALFRIVQDDCPPIPEGASPIVKDFLLHCFQKDCNLRISAKKLLRHPWMVSARRQLAIGGGGQGAQGQGVGGGGVTESGSEGLSTAAGANAPPGAASSSTTGGPTTTSTGGGFTPGTAAASGLRTPQEDRRASNYNYDEAVLKVQEWNQALKSPSRPSKHPGREREREREKGMGMGMGMGVGRDSFGNVFYHNHNRPGSPTLGLGMGSRTGGGGMATSPPDHHFTGGMGMMPLSSSSGNVASLGLGMGLSMNVAGRKQSSAAVPNLVDKIQNQPLSFVLSPPEEQTDNWDDDFEEGISFTKLQALEKPSEHDQKHEDDAQTIKPTRSPRPMTVPLSRAGAPSGEINPITEMETEMESEKEIEDYSDLVHAEEDDLALQSKFSAYKIENSLKRGRGLFHPDDIKIYAGAGNTSPGPRTAPLPDLGLGLGLGSPSVSPFNTAARRPSNSGSGSGSGSISRSNSGSGSGSGARHRPALSTIVTANTNANGSPVAGPFSASASASMSGSLRLRSSHGRSSSFVGVRSASASASASASGSPSPSPTPGSGSALGLGFTSASGTTGTTSSSPGGGGGGGTIGSLGRAEGNRRVHSASAATFGKYMEDEDDEDYEDVFGKPIVGEKGVELDKGMTELKLNTRLSNKSWQLDDDDEEDPFAEIDEGFSEEDLEANLQRDKYARLCNQVNSLIDQLTPSAPDFQLSDACDQLFTIIAETPDMQVQMVSSHGMLAILEVLEGKRNRDVTIKLLQIVNILVTEDIGFLESFCLIGGIPVMMGFTSKKHPSECRLEASHFIQLLCHTSVLTLQMFISCRGLKVLVDLLDEDYSEQADLVVHALNGIGSVFELQSPTTKNDFCRMFIREGLLDPLSSALLNVMANRGSSSKEMKMKIIQILLVFSQVSQSDIHVRNALGTRKVVRRLLRACELLEPECLVQMLKVVKHLSISMNAALLDTLQNANALEILIRILDEQSSSPHSAEMSNHIFQTCYNLCRLNKSRQEEAAQAGIIPCLKRVIETKSPLKQFALPILCDLAGAGKSCRTLLWQHDGLTIYLKLLDDPYFQVSALESIISWLQDETSRVEDVLTKPESMNSILNCFVTSKAISFENLLDLFLRMTRLSTPIAIALAKSSAFFKRIIDRLTQNTKAIVKLNLLKILKMVCEVHPNRAMLVEKYGLLGVVEGLSRSGGDGAVLVKELARDIVPVLRPGLRPAAGGSGGTNGSRMSSRNGTGPGITPKRMRRAASETSAMTLGSAAGSGSASTLGSTTRQGGGKPRRHRLGDIAWQRQDKDKDRLTAGLEVGSEVISEFSVYK</sequence>
<feature type="region of interest" description="Disordered" evidence="12">
    <location>
        <begin position="1423"/>
        <end position="1504"/>
    </location>
</feature>
<evidence type="ECO:0000256" key="3">
    <source>
        <dbReference type="ARBA" id="ARBA00022679"/>
    </source>
</evidence>
<dbReference type="Gene3D" id="1.10.510.10">
    <property type="entry name" value="Transferase(Phosphotransferase) domain 1"/>
    <property type="match status" value="1"/>
</dbReference>
<feature type="compositionally biased region" description="Low complexity" evidence="12">
    <location>
        <begin position="1460"/>
        <end position="1481"/>
    </location>
</feature>
<dbReference type="PANTHER" id="PTHR24361">
    <property type="entry name" value="MITOGEN-ACTIVATED KINASE KINASE KINASE"/>
    <property type="match status" value="1"/>
</dbReference>
<dbReference type="InterPro" id="IPR008271">
    <property type="entry name" value="Ser/Thr_kinase_AS"/>
</dbReference>
<gene>
    <name evidence="14" type="ORF">D9758_014484</name>
</gene>
<comment type="catalytic activity">
    <reaction evidence="10">
        <text>L-seryl-[protein] + ATP = O-phospho-L-seryl-[protein] + ADP + H(+)</text>
        <dbReference type="Rhea" id="RHEA:17989"/>
        <dbReference type="Rhea" id="RHEA-COMP:9863"/>
        <dbReference type="Rhea" id="RHEA-COMP:11604"/>
        <dbReference type="ChEBI" id="CHEBI:15378"/>
        <dbReference type="ChEBI" id="CHEBI:29999"/>
        <dbReference type="ChEBI" id="CHEBI:30616"/>
        <dbReference type="ChEBI" id="CHEBI:83421"/>
        <dbReference type="ChEBI" id="CHEBI:456216"/>
        <dbReference type="EC" id="2.7.11.1"/>
    </reaction>
</comment>
<evidence type="ECO:0000259" key="13">
    <source>
        <dbReference type="PROSITE" id="PS50011"/>
    </source>
</evidence>
<evidence type="ECO:0000256" key="5">
    <source>
        <dbReference type="ARBA" id="ARBA00022741"/>
    </source>
</evidence>
<dbReference type="InterPro" id="IPR011009">
    <property type="entry name" value="Kinase-like_dom_sf"/>
</dbReference>
<feature type="compositionally biased region" description="Low complexity" evidence="12">
    <location>
        <begin position="709"/>
        <end position="787"/>
    </location>
</feature>
<feature type="region of interest" description="Disordered" evidence="12">
    <location>
        <begin position="370"/>
        <end position="398"/>
    </location>
</feature>
<protein>
    <recommendedName>
        <fullName evidence="1">non-specific serine/threonine protein kinase</fullName>
        <ecNumber evidence="1">2.7.11.1</ecNumber>
    </recommendedName>
</protein>
<evidence type="ECO:0000313" key="15">
    <source>
        <dbReference type="Proteomes" id="UP000559256"/>
    </source>
</evidence>
<dbReference type="EC" id="2.7.11.1" evidence="1"/>
<proteinExistence type="inferred from homology"/>
<evidence type="ECO:0000256" key="12">
    <source>
        <dbReference type="SAM" id="MobiDB-lite"/>
    </source>
</evidence>
<dbReference type="Gene3D" id="1.25.10.10">
    <property type="entry name" value="Leucine-rich Repeat Variant"/>
    <property type="match status" value="2"/>
</dbReference>
<feature type="compositionally biased region" description="Low complexity" evidence="12">
    <location>
        <begin position="299"/>
        <end position="330"/>
    </location>
</feature>
<evidence type="ECO:0000256" key="10">
    <source>
        <dbReference type="ARBA" id="ARBA00048679"/>
    </source>
</evidence>
<dbReference type="CDD" id="cd06627">
    <property type="entry name" value="STKc_Cdc7_like"/>
    <property type="match status" value="1"/>
</dbReference>
<feature type="compositionally biased region" description="Gly residues" evidence="12">
    <location>
        <begin position="281"/>
        <end position="298"/>
    </location>
</feature>
<comment type="catalytic activity">
    <reaction evidence="9">
        <text>L-threonyl-[protein] + ATP = O-phospho-L-threonyl-[protein] + ADP + H(+)</text>
        <dbReference type="Rhea" id="RHEA:46608"/>
        <dbReference type="Rhea" id="RHEA-COMP:11060"/>
        <dbReference type="Rhea" id="RHEA-COMP:11605"/>
        <dbReference type="ChEBI" id="CHEBI:15378"/>
        <dbReference type="ChEBI" id="CHEBI:30013"/>
        <dbReference type="ChEBI" id="CHEBI:30616"/>
        <dbReference type="ChEBI" id="CHEBI:61977"/>
        <dbReference type="ChEBI" id="CHEBI:456216"/>
        <dbReference type="EC" id="2.7.11.1"/>
    </reaction>
</comment>
<evidence type="ECO:0000313" key="14">
    <source>
        <dbReference type="EMBL" id="KAF5336300.1"/>
    </source>
</evidence>
<dbReference type="FunFam" id="1.10.510.10:FF:000946">
    <property type="entry name" value="Probable serine/threonine-protein kinase DDB_G0284251"/>
    <property type="match status" value="1"/>
</dbReference>
<dbReference type="InterPro" id="IPR053235">
    <property type="entry name" value="Ser_Thr_kinase"/>
</dbReference>
<dbReference type="InterPro" id="IPR016024">
    <property type="entry name" value="ARM-type_fold"/>
</dbReference>
<reference evidence="14 15" key="1">
    <citation type="journal article" date="2020" name="ISME J.">
        <title>Uncovering the hidden diversity of litter-decomposition mechanisms in mushroom-forming fungi.</title>
        <authorList>
            <person name="Floudas D."/>
            <person name="Bentzer J."/>
            <person name="Ahren D."/>
            <person name="Johansson T."/>
            <person name="Persson P."/>
            <person name="Tunlid A."/>
        </authorList>
    </citation>
    <scope>NUCLEOTIDE SEQUENCE [LARGE SCALE GENOMIC DNA]</scope>
    <source>
        <strain evidence="14 15">CBS 291.85</strain>
    </source>
</reference>
<dbReference type="PROSITE" id="PS00108">
    <property type="entry name" value="PROTEIN_KINASE_ST"/>
    <property type="match status" value="1"/>
</dbReference>
<feature type="region of interest" description="Disordered" evidence="12">
    <location>
        <begin position="527"/>
        <end position="567"/>
    </location>
</feature>
<name>A0A8H5C6R8_9AGAR</name>
<keyword evidence="2" id="KW-0723">Serine/threonine-protein kinase</keyword>
<dbReference type="Pfam" id="PF00069">
    <property type="entry name" value="Pkinase"/>
    <property type="match status" value="1"/>
</dbReference>
<dbReference type="InterPro" id="IPR000719">
    <property type="entry name" value="Prot_kinase_dom"/>
</dbReference>
<comment type="caution">
    <text evidence="14">The sequence shown here is derived from an EMBL/GenBank/DDBJ whole genome shotgun (WGS) entry which is preliminary data.</text>
</comment>
<comment type="similarity">
    <text evidence="8">Belongs to the protein kinase superfamily. STE Ser/Thr protein kinase family.</text>
</comment>
<feature type="compositionally biased region" description="Basic and acidic residues" evidence="12">
    <location>
        <begin position="529"/>
        <end position="542"/>
    </location>
</feature>
<feature type="binding site" evidence="11">
    <location>
        <position position="47"/>
    </location>
    <ligand>
        <name>ATP</name>
        <dbReference type="ChEBI" id="CHEBI:30616"/>
    </ligand>
</feature>
<organism evidence="14 15">
    <name type="scientific">Tetrapyrgos nigripes</name>
    <dbReference type="NCBI Taxonomy" id="182062"/>
    <lineage>
        <taxon>Eukaryota</taxon>
        <taxon>Fungi</taxon>
        <taxon>Dikarya</taxon>
        <taxon>Basidiomycota</taxon>
        <taxon>Agaricomycotina</taxon>
        <taxon>Agaricomycetes</taxon>
        <taxon>Agaricomycetidae</taxon>
        <taxon>Agaricales</taxon>
        <taxon>Marasmiineae</taxon>
        <taxon>Marasmiaceae</taxon>
        <taxon>Tetrapyrgos</taxon>
    </lineage>
</organism>
<evidence type="ECO:0000256" key="8">
    <source>
        <dbReference type="ARBA" id="ARBA00025754"/>
    </source>
</evidence>
<keyword evidence="15" id="KW-1185">Reference proteome</keyword>
<evidence type="ECO:0000256" key="7">
    <source>
        <dbReference type="ARBA" id="ARBA00022840"/>
    </source>
</evidence>
<feature type="compositionally biased region" description="Gly residues" evidence="12">
    <location>
        <begin position="788"/>
        <end position="798"/>
    </location>
</feature>
<dbReference type="EMBL" id="JAACJM010000228">
    <property type="protein sequence ID" value="KAF5336300.1"/>
    <property type="molecule type" value="Genomic_DNA"/>
</dbReference>
<dbReference type="OrthoDB" id="8693905at2759"/>
<feature type="region of interest" description="Disordered" evidence="12">
    <location>
        <begin position="281"/>
        <end position="353"/>
    </location>
</feature>
<evidence type="ECO:0000256" key="4">
    <source>
        <dbReference type="ARBA" id="ARBA00022723"/>
    </source>
</evidence>
<dbReference type="PROSITE" id="PS50011">
    <property type="entry name" value="PROTEIN_KINASE_DOM"/>
    <property type="match status" value="1"/>
</dbReference>